<evidence type="ECO:0000256" key="3">
    <source>
        <dbReference type="ARBA" id="ARBA00022553"/>
    </source>
</evidence>
<sequence length="580" mass="65761">MTAFAMESTPAPRSVEFVPAKNPAIRRKSRHLYELLNPKKPEETLTFDTGQVKQIVLMDKRLREEGIVRSVPAGYAEFASRFNQYATRPERFATYSFENGRYRISKEGKPIRLEQFLIDEPVAGPSTERKRGDSSSNPFRSDSAPSPVAEETDEDIQLNALSTHMNGALETMDELTKFWTRRGVIEHEYASRLAQLAETPIGKDQPKELLDAIDAFRIEAARQSMCHHKLSQQLAIDIESRYLNFHMKQQSHWRDVYEPTARFLREKPLESPLEESGISRQWRREYRNLRHDLDAMRLDSVMESHGLNQEPSSSRRFSAPPNPRNMPAIHAKSWKNLHDSCEKLETERYQLLKTTLGVFADAMATVRAADDESCERLRASFDLYNPTDSVESFSQTCKLPPAAIEEAVPEIRPRQPSSIPRPVSVAVPYSTASSTEEALPDGHRRQPSSLQRSFSTSIAKVLRTASRPTPASPSSSPRRLPLPTLPIGPRKGTPLVAPSKPVSTPPPPTILIRTPEPPVRSDLQPVRRHQSTRNPSLDLTAELPMPKPSQPLYEQRLSRASFRVSSYSTMPFIRFYKSEE</sequence>
<keyword evidence="3" id="KW-0597">Phosphoprotein</keyword>
<dbReference type="GO" id="GO:0120104">
    <property type="term" value="C:mitotic actomyosin contractile ring, proximal layer"/>
    <property type="evidence" value="ECO:0007669"/>
    <property type="project" value="TreeGrafter"/>
</dbReference>
<dbReference type="Gene3D" id="1.20.1270.60">
    <property type="entry name" value="Arfaptin homology (AH) domain/BAR domain"/>
    <property type="match status" value="1"/>
</dbReference>
<evidence type="ECO:0000256" key="1">
    <source>
        <dbReference type="ARBA" id="ARBA00004496"/>
    </source>
</evidence>
<dbReference type="SUPFAM" id="SSF103657">
    <property type="entry name" value="BAR/IMD domain-like"/>
    <property type="match status" value="1"/>
</dbReference>
<name>A0A8S0XML2_CYCAE</name>
<dbReference type="InterPro" id="IPR027267">
    <property type="entry name" value="AH/BAR_dom_sf"/>
</dbReference>
<comment type="caution">
    <text evidence="6">The sequence shown here is derived from an EMBL/GenBank/DDBJ whole genome shotgun (WGS) entry which is preliminary data.</text>
</comment>
<feature type="region of interest" description="Disordered" evidence="4">
    <location>
        <begin position="118"/>
        <end position="153"/>
    </location>
</feature>
<feature type="compositionally biased region" description="Polar residues" evidence="4">
    <location>
        <begin position="134"/>
        <end position="144"/>
    </location>
</feature>
<gene>
    <name evidence="6" type="ORF">AAE3_LOCUS2618</name>
</gene>
<evidence type="ECO:0000256" key="2">
    <source>
        <dbReference type="ARBA" id="ARBA00022490"/>
    </source>
</evidence>
<evidence type="ECO:0000259" key="5">
    <source>
        <dbReference type="SMART" id="SM00055"/>
    </source>
</evidence>
<dbReference type="Proteomes" id="UP000467700">
    <property type="component" value="Unassembled WGS sequence"/>
</dbReference>
<reference evidence="6 7" key="1">
    <citation type="submission" date="2020-01" db="EMBL/GenBank/DDBJ databases">
        <authorList>
            <person name="Gupta K D."/>
        </authorList>
    </citation>
    <scope>NUCLEOTIDE SEQUENCE [LARGE SCALE GENOMIC DNA]</scope>
</reference>
<keyword evidence="7" id="KW-1185">Reference proteome</keyword>
<dbReference type="OrthoDB" id="3050535at2759"/>
<protein>
    <recommendedName>
        <fullName evidence="5">FCH domain-containing protein</fullName>
    </recommendedName>
</protein>
<dbReference type="SMART" id="SM00055">
    <property type="entry name" value="FCH"/>
    <property type="match status" value="1"/>
</dbReference>
<feature type="region of interest" description="Disordered" evidence="4">
    <location>
        <begin position="408"/>
        <end position="552"/>
    </location>
</feature>
<dbReference type="PANTHER" id="PTHR23065:SF7">
    <property type="entry name" value="NOSTRIN, ISOFORM H"/>
    <property type="match status" value="1"/>
</dbReference>
<keyword evidence="2" id="KW-0963">Cytoplasm</keyword>
<dbReference type="Pfam" id="PF00611">
    <property type="entry name" value="FCH"/>
    <property type="match status" value="1"/>
</dbReference>
<feature type="domain" description="FCH" evidence="5">
    <location>
        <begin position="150"/>
        <end position="234"/>
    </location>
</feature>
<dbReference type="GO" id="GO:0007010">
    <property type="term" value="P:cytoskeleton organization"/>
    <property type="evidence" value="ECO:0007669"/>
    <property type="project" value="TreeGrafter"/>
</dbReference>
<evidence type="ECO:0000256" key="4">
    <source>
        <dbReference type="SAM" id="MobiDB-lite"/>
    </source>
</evidence>
<dbReference type="AlphaFoldDB" id="A0A8S0XML2"/>
<evidence type="ECO:0000313" key="7">
    <source>
        <dbReference type="Proteomes" id="UP000467700"/>
    </source>
</evidence>
<feature type="compositionally biased region" description="Low complexity" evidence="4">
    <location>
        <begin position="414"/>
        <end position="425"/>
    </location>
</feature>
<accession>A0A8S0XML2</accession>
<organism evidence="6 7">
    <name type="scientific">Cyclocybe aegerita</name>
    <name type="common">Black poplar mushroom</name>
    <name type="synonym">Agrocybe aegerita</name>
    <dbReference type="NCBI Taxonomy" id="1973307"/>
    <lineage>
        <taxon>Eukaryota</taxon>
        <taxon>Fungi</taxon>
        <taxon>Dikarya</taxon>
        <taxon>Basidiomycota</taxon>
        <taxon>Agaricomycotina</taxon>
        <taxon>Agaricomycetes</taxon>
        <taxon>Agaricomycetidae</taxon>
        <taxon>Agaricales</taxon>
        <taxon>Agaricineae</taxon>
        <taxon>Bolbitiaceae</taxon>
        <taxon>Cyclocybe</taxon>
    </lineage>
</organism>
<evidence type="ECO:0000313" key="6">
    <source>
        <dbReference type="EMBL" id="CAA7260507.1"/>
    </source>
</evidence>
<comment type="subcellular location">
    <subcellularLocation>
        <location evidence="1">Cytoplasm</location>
    </subcellularLocation>
</comment>
<dbReference type="EMBL" id="CACVBS010000029">
    <property type="protein sequence ID" value="CAA7260507.1"/>
    <property type="molecule type" value="Genomic_DNA"/>
</dbReference>
<proteinExistence type="predicted"/>
<feature type="compositionally biased region" description="Polar residues" evidence="4">
    <location>
        <begin position="447"/>
        <end position="458"/>
    </location>
</feature>
<dbReference type="GO" id="GO:0005543">
    <property type="term" value="F:phospholipid binding"/>
    <property type="evidence" value="ECO:0007669"/>
    <property type="project" value="TreeGrafter"/>
</dbReference>
<dbReference type="PANTHER" id="PTHR23065">
    <property type="entry name" value="PROLINE-SERINE-THREONINE PHOSPHATASE INTERACTING PROTEIN 1"/>
    <property type="match status" value="1"/>
</dbReference>
<dbReference type="GO" id="GO:0009898">
    <property type="term" value="C:cytoplasmic side of plasma membrane"/>
    <property type="evidence" value="ECO:0007669"/>
    <property type="project" value="TreeGrafter"/>
</dbReference>
<feature type="compositionally biased region" description="Low complexity" evidence="4">
    <location>
        <begin position="463"/>
        <end position="482"/>
    </location>
</feature>
<dbReference type="InterPro" id="IPR001060">
    <property type="entry name" value="FCH_dom"/>
</dbReference>